<evidence type="ECO:0000313" key="3">
    <source>
        <dbReference type="Proteomes" id="UP000266841"/>
    </source>
</evidence>
<keyword evidence="3" id="KW-1185">Reference proteome</keyword>
<protein>
    <submittedName>
        <fullName evidence="2">Uncharacterized protein</fullName>
    </submittedName>
</protein>
<evidence type="ECO:0000313" key="2">
    <source>
        <dbReference type="EMBL" id="EJK73908.1"/>
    </source>
</evidence>
<dbReference type="Proteomes" id="UP000266841">
    <property type="component" value="Unassembled WGS sequence"/>
</dbReference>
<dbReference type="AlphaFoldDB" id="K0T558"/>
<comment type="caution">
    <text evidence="2">The sequence shown here is derived from an EMBL/GenBank/DDBJ whole genome shotgun (WGS) entry which is preliminary data.</text>
</comment>
<name>K0T558_THAOC</name>
<evidence type="ECO:0000256" key="1">
    <source>
        <dbReference type="SAM" id="MobiDB-lite"/>
    </source>
</evidence>
<organism evidence="2 3">
    <name type="scientific">Thalassiosira oceanica</name>
    <name type="common">Marine diatom</name>
    <dbReference type="NCBI Taxonomy" id="159749"/>
    <lineage>
        <taxon>Eukaryota</taxon>
        <taxon>Sar</taxon>
        <taxon>Stramenopiles</taxon>
        <taxon>Ochrophyta</taxon>
        <taxon>Bacillariophyta</taxon>
        <taxon>Coscinodiscophyceae</taxon>
        <taxon>Thalassiosirophycidae</taxon>
        <taxon>Thalassiosirales</taxon>
        <taxon>Thalassiosiraceae</taxon>
        <taxon>Thalassiosira</taxon>
    </lineage>
</organism>
<dbReference type="EMBL" id="AGNL01004117">
    <property type="protein sequence ID" value="EJK73908.1"/>
    <property type="molecule type" value="Genomic_DNA"/>
</dbReference>
<accession>K0T558</accession>
<sequence>MRGSLSTTLRLRGSTPPEEDVSGVPRARCLLSTALLEEVDGGECPSSVAVDLFVFSARPLRVSSAYRVKFQK</sequence>
<reference evidence="2 3" key="1">
    <citation type="journal article" date="2012" name="Genome Biol.">
        <title>Genome and low-iron response of an oceanic diatom adapted to chronic iron limitation.</title>
        <authorList>
            <person name="Lommer M."/>
            <person name="Specht M."/>
            <person name="Roy A.S."/>
            <person name="Kraemer L."/>
            <person name="Andreson R."/>
            <person name="Gutowska M.A."/>
            <person name="Wolf J."/>
            <person name="Bergner S.V."/>
            <person name="Schilhabel M.B."/>
            <person name="Klostermeier U.C."/>
            <person name="Beiko R.G."/>
            <person name="Rosenstiel P."/>
            <person name="Hippler M."/>
            <person name="Laroche J."/>
        </authorList>
    </citation>
    <scope>NUCLEOTIDE SEQUENCE [LARGE SCALE GENOMIC DNA]</scope>
    <source>
        <strain evidence="2 3">CCMP1005</strain>
    </source>
</reference>
<proteinExistence type="predicted"/>
<feature type="region of interest" description="Disordered" evidence="1">
    <location>
        <begin position="1"/>
        <end position="23"/>
    </location>
</feature>
<gene>
    <name evidence="2" type="ORF">THAOC_04449</name>
</gene>